<keyword evidence="6" id="KW-0325">Glycoprotein</keyword>
<evidence type="ECO:0000256" key="3">
    <source>
        <dbReference type="ARBA" id="ARBA00022692"/>
    </source>
</evidence>
<evidence type="ECO:0000256" key="6">
    <source>
        <dbReference type="ARBA" id="ARBA00023180"/>
    </source>
</evidence>
<evidence type="ECO:0000313" key="10">
    <source>
        <dbReference type="Proteomes" id="UP001189429"/>
    </source>
</evidence>
<feature type="transmembrane region" description="Helical" evidence="7">
    <location>
        <begin position="104"/>
        <end position="125"/>
    </location>
</feature>
<evidence type="ECO:0000256" key="5">
    <source>
        <dbReference type="ARBA" id="ARBA00023136"/>
    </source>
</evidence>
<dbReference type="PANTHER" id="PTHR12385:SF14">
    <property type="entry name" value="CHOLINE TRANSPORTER-LIKE 2"/>
    <property type="match status" value="1"/>
</dbReference>
<evidence type="ECO:0000256" key="8">
    <source>
        <dbReference type="SAM" id="MobiDB-lite"/>
    </source>
</evidence>
<feature type="transmembrane region" description="Helical" evidence="7">
    <location>
        <begin position="34"/>
        <end position="56"/>
    </location>
</feature>
<accession>A0ABN9TN30</accession>
<dbReference type="Pfam" id="PF04515">
    <property type="entry name" value="Choline_transpo"/>
    <property type="match status" value="1"/>
</dbReference>
<comment type="caution">
    <text evidence="9">The sequence shown here is derived from an EMBL/GenBank/DDBJ whole genome shotgun (WGS) entry which is preliminary data.</text>
</comment>
<evidence type="ECO:0000256" key="4">
    <source>
        <dbReference type="ARBA" id="ARBA00022989"/>
    </source>
</evidence>
<evidence type="ECO:0000256" key="1">
    <source>
        <dbReference type="ARBA" id="ARBA00004141"/>
    </source>
</evidence>
<keyword evidence="10" id="KW-1185">Reference proteome</keyword>
<gene>
    <name evidence="9" type="ORF">PCOR1329_LOCUS40626</name>
</gene>
<proteinExistence type="inferred from homology"/>
<feature type="transmembrane region" description="Helical" evidence="7">
    <location>
        <begin position="153"/>
        <end position="174"/>
    </location>
</feature>
<keyword evidence="5 7" id="KW-0472">Membrane</keyword>
<dbReference type="Proteomes" id="UP001189429">
    <property type="component" value="Unassembled WGS sequence"/>
</dbReference>
<feature type="transmembrane region" description="Helical" evidence="7">
    <location>
        <begin position="357"/>
        <end position="377"/>
    </location>
</feature>
<keyword evidence="3 7" id="KW-0812">Transmembrane</keyword>
<dbReference type="PANTHER" id="PTHR12385">
    <property type="entry name" value="CHOLINE TRANSPORTER-LIKE (SLC FAMILY 44)"/>
    <property type="match status" value="1"/>
</dbReference>
<feature type="transmembrane region" description="Helical" evidence="7">
    <location>
        <begin position="199"/>
        <end position="219"/>
    </location>
</feature>
<reference evidence="9" key="1">
    <citation type="submission" date="2023-10" db="EMBL/GenBank/DDBJ databases">
        <authorList>
            <person name="Chen Y."/>
            <person name="Shah S."/>
            <person name="Dougan E. K."/>
            <person name="Thang M."/>
            <person name="Chan C."/>
        </authorList>
    </citation>
    <scope>NUCLEOTIDE SEQUENCE [LARGE SCALE GENOMIC DNA]</scope>
</reference>
<feature type="transmembrane region" description="Helical" evidence="7">
    <location>
        <begin position="63"/>
        <end position="84"/>
    </location>
</feature>
<dbReference type="EMBL" id="CAUYUJ010014898">
    <property type="protein sequence ID" value="CAK0847419.1"/>
    <property type="molecule type" value="Genomic_DNA"/>
</dbReference>
<feature type="region of interest" description="Disordered" evidence="8">
    <location>
        <begin position="396"/>
        <end position="447"/>
    </location>
</feature>
<name>A0ABN9TN30_9DINO</name>
<comment type="subcellular location">
    <subcellularLocation>
        <location evidence="7">Cell membrane</location>
        <topology evidence="7">Multi-pass membrane protein</topology>
    </subcellularLocation>
    <subcellularLocation>
        <location evidence="1">Membrane</location>
        <topology evidence="1">Multi-pass membrane protein</topology>
    </subcellularLocation>
</comment>
<evidence type="ECO:0000256" key="2">
    <source>
        <dbReference type="ARBA" id="ARBA00007168"/>
    </source>
</evidence>
<organism evidence="9 10">
    <name type="scientific">Prorocentrum cordatum</name>
    <dbReference type="NCBI Taxonomy" id="2364126"/>
    <lineage>
        <taxon>Eukaryota</taxon>
        <taxon>Sar</taxon>
        <taxon>Alveolata</taxon>
        <taxon>Dinophyceae</taxon>
        <taxon>Prorocentrales</taxon>
        <taxon>Prorocentraceae</taxon>
        <taxon>Prorocentrum</taxon>
    </lineage>
</organism>
<keyword evidence="4 7" id="KW-1133">Transmembrane helix</keyword>
<feature type="transmembrane region" description="Helical" evidence="7">
    <location>
        <begin position="261"/>
        <end position="278"/>
    </location>
</feature>
<dbReference type="InterPro" id="IPR007603">
    <property type="entry name" value="Choline_transptr-like"/>
</dbReference>
<comment type="function">
    <text evidence="7">Choline transporter.</text>
</comment>
<feature type="compositionally biased region" description="Basic and acidic residues" evidence="8">
    <location>
        <begin position="396"/>
        <end position="406"/>
    </location>
</feature>
<protein>
    <recommendedName>
        <fullName evidence="7">Choline transporter-like protein</fullName>
    </recommendedName>
</protein>
<sequence>MSTCVPSERSLEAFALDQIEAAKVLLFFTEVRRAWFVLLVNTLLTIAVGYAFLAVLDRDAKSSLQACIVTCITLPTLLGVWFLVRSRGSVHDAEVTEDEFYANLRWGFGTLGVAALLGCFSSCACRDLHKSLHCIEATCECIFGQPTIMLTPLIAFGSMLTLGLFMLIGFLYLLSAGDMRLGQAHGVSEKTVTYSEEQWWAMVFWIFMTIWLLETIHAMSQYVLAWSAQLWYYTPTDAESETKLDLPTCCIFRAYNNAIKYHIGTLAFGGFVIGLLRIPRLLFDFLTYAAASPAGETIMKVCGCLIRLNNKFLQPYSKAAYMDVAITTSNFCTAAGRAQEVLWEEGGAVAALNGGQLIVFIAGGGLLTMIGFAFTWLSEGHRRAVAAAAAALESAERRRGGRRAEKPAALSSPTLEDARKRPPPPRAPAAVPPGGRGPARGFTRFCL</sequence>
<evidence type="ECO:0000313" key="9">
    <source>
        <dbReference type="EMBL" id="CAK0847419.1"/>
    </source>
</evidence>
<evidence type="ECO:0000256" key="7">
    <source>
        <dbReference type="RuleBase" id="RU368066"/>
    </source>
</evidence>
<comment type="similarity">
    <text evidence="2 7">Belongs to the CTL (choline transporter-like) family.</text>
</comment>